<dbReference type="EC" id="2.7.1.71" evidence="7"/>
<dbReference type="UniPathway" id="UPA00053">
    <property type="reaction ID" value="UER00088"/>
</dbReference>
<accession>A0A8J3WGY4</accession>
<dbReference type="GO" id="GO:0009423">
    <property type="term" value="P:chorismate biosynthetic process"/>
    <property type="evidence" value="ECO:0007669"/>
    <property type="project" value="UniProtKB-UniRule"/>
</dbReference>
<evidence type="ECO:0000256" key="5">
    <source>
        <dbReference type="ARBA" id="ARBA00022840"/>
    </source>
</evidence>
<evidence type="ECO:0000256" key="2">
    <source>
        <dbReference type="ARBA" id="ARBA00022679"/>
    </source>
</evidence>
<evidence type="ECO:0000313" key="9">
    <source>
        <dbReference type="Proteomes" id="UP000655044"/>
    </source>
</evidence>
<dbReference type="InterPro" id="IPR000623">
    <property type="entry name" value="Shikimate_kinase/TSH1"/>
</dbReference>
<gene>
    <name evidence="8" type="primary">aroK_2</name>
    <name evidence="7" type="synonym">aroK</name>
    <name evidence="8" type="ORF">Pro02_57090</name>
</gene>
<evidence type="ECO:0000256" key="7">
    <source>
        <dbReference type="HAMAP-Rule" id="MF_00109"/>
    </source>
</evidence>
<comment type="function">
    <text evidence="7">Catalyzes the specific phosphorylation of the 3-hydroxyl group of shikimic acid using ATP as a cosubstrate.</text>
</comment>
<comment type="caution">
    <text evidence="7">Lacks conserved residue(s) required for the propagation of feature annotation.</text>
</comment>
<dbReference type="GO" id="GO:0009073">
    <property type="term" value="P:aromatic amino acid family biosynthetic process"/>
    <property type="evidence" value="ECO:0007669"/>
    <property type="project" value="UniProtKB-KW"/>
</dbReference>
<dbReference type="HAMAP" id="MF_00109">
    <property type="entry name" value="Shikimate_kinase"/>
    <property type="match status" value="1"/>
</dbReference>
<dbReference type="InterPro" id="IPR027417">
    <property type="entry name" value="P-loop_NTPase"/>
</dbReference>
<keyword evidence="7" id="KW-0963">Cytoplasm</keyword>
<keyword evidence="2 7" id="KW-0808">Transferase</keyword>
<sequence length="181" mass="19035">MEAAVIPDRPIVVTGLMGSGKTSVARILAAELGRELRDSDPDISARYDGATAAETAAAVGAEELHRREAEHLAWALAQRPAPVIAAAASVVDGPDCRAVLKAATVVWLDAPPATLAERMLSGAHRPHFEPDLEAMLTKQRARRGPLFTEVADLIFDVSALSPEEVASRVLASLGAEPSGEE</sequence>
<feature type="binding site" evidence="7">
    <location>
        <position position="22"/>
    </location>
    <ligand>
        <name>Mg(2+)</name>
        <dbReference type="ChEBI" id="CHEBI:18420"/>
    </ligand>
</feature>
<comment type="cofactor">
    <cofactor evidence="7">
        <name>Mg(2+)</name>
        <dbReference type="ChEBI" id="CHEBI:18420"/>
    </cofactor>
    <text evidence="7">Binds 1 Mg(2+) ion per subunit.</text>
</comment>
<dbReference type="EMBL" id="BOOI01000057">
    <property type="protein sequence ID" value="GIH87301.1"/>
    <property type="molecule type" value="Genomic_DNA"/>
</dbReference>
<dbReference type="PRINTS" id="PR01100">
    <property type="entry name" value="SHIKIMTKNASE"/>
</dbReference>
<comment type="subcellular location">
    <subcellularLocation>
        <location evidence="7">Cytoplasm</location>
    </subcellularLocation>
</comment>
<comment type="similarity">
    <text evidence="7">Belongs to the shikimate kinase family.</text>
</comment>
<keyword evidence="6 7" id="KW-0057">Aromatic amino acid biosynthesis</keyword>
<organism evidence="8 9">
    <name type="scientific">Planobispora rosea</name>
    <dbReference type="NCBI Taxonomy" id="35762"/>
    <lineage>
        <taxon>Bacteria</taxon>
        <taxon>Bacillati</taxon>
        <taxon>Actinomycetota</taxon>
        <taxon>Actinomycetes</taxon>
        <taxon>Streptosporangiales</taxon>
        <taxon>Streptosporangiaceae</taxon>
        <taxon>Planobispora</taxon>
    </lineage>
</organism>
<evidence type="ECO:0000256" key="1">
    <source>
        <dbReference type="ARBA" id="ARBA00022605"/>
    </source>
</evidence>
<dbReference type="Pfam" id="PF01202">
    <property type="entry name" value="SKI"/>
    <property type="match status" value="1"/>
</dbReference>
<dbReference type="GO" id="GO:0008652">
    <property type="term" value="P:amino acid biosynthetic process"/>
    <property type="evidence" value="ECO:0007669"/>
    <property type="project" value="UniProtKB-KW"/>
</dbReference>
<dbReference type="PANTHER" id="PTHR21087">
    <property type="entry name" value="SHIKIMATE KINASE"/>
    <property type="match status" value="1"/>
</dbReference>
<dbReference type="AlphaFoldDB" id="A0A8J3WGY4"/>
<protein>
    <recommendedName>
        <fullName evidence="7">Shikimate kinase</fullName>
        <shortName evidence="7">SK</shortName>
        <ecNumber evidence="7">2.7.1.71</ecNumber>
    </recommendedName>
</protein>
<keyword evidence="7" id="KW-0479">Metal-binding</keyword>
<feature type="binding site" evidence="7">
    <location>
        <position position="40"/>
    </location>
    <ligand>
        <name>substrate</name>
    </ligand>
</feature>
<comment type="pathway">
    <text evidence="7">Metabolic intermediate biosynthesis; chorismate biosynthesis; chorismate from D-erythrose 4-phosphate and phosphoenolpyruvate: step 5/7.</text>
</comment>
<keyword evidence="3 7" id="KW-0547">Nucleotide-binding</keyword>
<comment type="subunit">
    <text evidence="7">Monomer.</text>
</comment>
<name>A0A8J3WGY4_PLARO</name>
<reference evidence="8" key="1">
    <citation type="submission" date="2021-01" db="EMBL/GenBank/DDBJ databases">
        <title>Whole genome shotgun sequence of Planobispora rosea NBRC 15558.</title>
        <authorList>
            <person name="Komaki H."/>
            <person name="Tamura T."/>
        </authorList>
    </citation>
    <scope>NUCLEOTIDE SEQUENCE</scope>
    <source>
        <strain evidence="8">NBRC 15558</strain>
    </source>
</reference>
<keyword evidence="5 7" id="KW-0067">ATP-binding</keyword>
<feature type="binding site" evidence="7">
    <location>
        <position position="125"/>
    </location>
    <ligand>
        <name>ATP</name>
        <dbReference type="ChEBI" id="CHEBI:30616"/>
    </ligand>
</feature>
<keyword evidence="7" id="KW-0460">Magnesium</keyword>
<dbReference type="GO" id="GO:0000287">
    <property type="term" value="F:magnesium ion binding"/>
    <property type="evidence" value="ECO:0007669"/>
    <property type="project" value="UniProtKB-UniRule"/>
</dbReference>
<feature type="binding site" evidence="7">
    <location>
        <begin position="18"/>
        <end position="23"/>
    </location>
    <ligand>
        <name>ATP</name>
        <dbReference type="ChEBI" id="CHEBI:30616"/>
    </ligand>
</feature>
<comment type="catalytic activity">
    <reaction evidence="7">
        <text>shikimate + ATP = 3-phosphoshikimate + ADP + H(+)</text>
        <dbReference type="Rhea" id="RHEA:13121"/>
        <dbReference type="ChEBI" id="CHEBI:15378"/>
        <dbReference type="ChEBI" id="CHEBI:30616"/>
        <dbReference type="ChEBI" id="CHEBI:36208"/>
        <dbReference type="ChEBI" id="CHEBI:145989"/>
        <dbReference type="ChEBI" id="CHEBI:456216"/>
        <dbReference type="EC" id="2.7.1.71"/>
    </reaction>
</comment>
<dbReference type="GO" id="GO:0005524">
    <property type="term" value="F:ATP binding"/>
    <property type="evidence" value="ECO:0007669"/>
    <property type="project" value="UniProtKB-UniRule"/>
</dbReference>
<feature type="binding site" evidence="7">
    <location>
        <position position="143"/>
    </location>
    <ligand>
        <name>substrate</name>
    </ligand>
</feature>
<dbReference type="GO" id="GO:0005829">
    <property type="term" value="C:cytosol"/>
    <property type="evidence" value="ECO:0007669"/>
    <property type="project" value="TreeGrafter"/>
</dbReference>
<dbReference type="GO" id="GO:0004765">
    <property type="term" value="F:shikimate kinase activity"/>
    <property type="evidence" value="ECO:0007669"/>
    <property type="project" value="UniProtKB-UniRule"/>
</dbReference>
<dbReference type="OrthoDB" id="9800332at2"/>
<evidence type="ECO:0000256" key="4">
    <source>
        <dbReference type="ARBA" id="ARBA00022777"/>
    </source>
</evidence>
<keyword evidence="9" id="KW-1185">Reference proteome</keyword>
<dbReference type="SUPFAM" id="SSF52540">
    <property type="entry name" value="P-loop containing nucleoside triphosphate hydrolases"/>
    <property type="match status" value="1"/>
</dbReference>
<evidence type="ECO:0000313" key="8">
    <source>
        <dbReference type="EMBL" id="GIH87301.1"/>
    </source>
</evidence>
<dbReference type="Gene3D" id="3.40.50.300">
    <property type="entry name" value="P-loop containing nucleotide triphosphate hydrolases"/>
    <property type="match status" value="1"/>
</dbReference>
<comment type="caution">
    <text evidence="8">The sequence shown here is derived from an EMBL/GenBank/DDBJ whole genome shotgun (WGS) entry which is preliminary data.</text>
</comment>
<keyword evidence="4 7" id="KW-0418">Kinase</keyword>
<evidence type="ECO:0000256" key="6">
    <source>
        <dbReference type="ARBA" id="ARBA00023141"/>
    </source>
</evidence>
<dbReference type="Proteomes" id="UP000655044">
    <property type="component" value="Unassembled WGS sequence"/>
</dbReference>
<dbReference type="InterPro" id="IPR031322">
    <property type="entry name" value="Shikimate/glucono_kinase"/>
</dbReference>
<keyword evidence="1 7" id="KW-0028">Amino-acid biosynthesis</keyword>
<evidence type="ECO:0000256" key="3">
    <source>
        <dbReference type="ARBA" id="ARBA00022741"/>
    </source>
</evidence>
<dbReference type="PANTHER" id="PTHR21087:SF16">
    <property type="entry name" value="SHIKIMATE KINASE 1, CHLOROPLASTIC"/>
    <property type="match status" value="1"/>
</dbReference>
<proteinExistence type="inferred from homology"/>